<evidence type="ECO:0000256" key="3">
    <source>
        <dbReference type="ARBA" id="ARBA00022475"/>
    </source>
</evidence>
<comment type="similarity">
    <text evidence="2">Belongs to the acyltransferase 3 family.</text>
</comment>
<gene>
    <name evidence="9" type="ORF">A6302_00350</name>
</gene>
<keyword evidence="9" id="KW-0808">Transferase</keyword>
<dbReference type="OrthoDB" id="9814956at2"/>
<evidence type="ECO:0000256" key="4">
    <source>
        <dbReference type="ARBA" id="ARBA00022692"/>
    </source>
</evidence>
<keyword evidence="5 7" id="KW-1133">Transmembrane helix</keyword>
<comment type="caution">
    <text evidence="9">The sequence shown here is derived from an EMBL/GenBank/DDBJ whole genome shotgun (WGS) entry which is preliminary data.</text>
</comment>
<keyword evidence="3" id="KW-1003">Cell membrane</keyword>
<dbReference type="InterPro" id="IPR002656">
    <property type="entry name" value="Acyl_transf_3_dom"/>
</dbReference>
<feature type="transmembrane region" description="Helical" evidence="7">
    <location>
        <begin position="118"/>
        <end position="140"/>
    </location>
</feature>
<evidence type="ECO:0000313" key="9">
    <source>
        <dbReference type="EMBL" id="ODN72285.1"/>
    </source>
</evidence>
<sequence length="373" mass="41958">MQNARTDRVDWVDYAKGICIIFVVMMHSVEGVERLAEAHGWMGTVVDFARPFRMPDFFLISGLFLSRVVDRRPDVFYDRRVIHFFYFYLIWLSIQFAVKAPGFVAEEGVQGTLLNYVAAIFYQPFGTLWFIWILPFFAMVVRYTRSVPPVIIFAVAAALEMSHLDFGVTKDNVLGWYAINEFGARFVYFFAGYWAAPLVFQLARKAFEKPVAALGYLAVWGVVNALLVFNGFDTTRYGEPFFQNFATLPVVSLLLGFAGAGAIIVVAVLCAKLADSLDLMKLLRFVGANSIVVYLSFFLPMGAARLVLLRSGVITDVGTISALVTIAAVVVPFAMWWVAKRIGFGFLYKRPEWAHVERKVTKEPRPVGLQPAE</sequence>
<keyword evidence="4 7" id="KW-0812">Transmembrane</keyword>
<evidence type="ECO:0000256" key="2">
    <source>
        <dbReference type="ARBA" id="ARBA00007400"/>
    </source>
</evidence>
<dbReference type="AlphaFoldDB" id="A0A1E3H806"/>
<dbReference type="EMBL" id="MCRJ01000004">
    <property type="protein sequence ID" value="ODN72285.1"/>
    <property type="molecule type" value="Genomic_DNA"/>
</dbReference>
<name>A0A1E3H806_9HYPH</name>
<comment type="subcellular location">
    <subcellularLocation>
        <location evidence="1">Cell membrane</location>
        <topology evidence="1">Multi-pass membrane protein</topology>
    </subcellularLocation>
</comment>
<dbReference type="PATRIC" id="fig|1439726.3.peg.369"/>
<feature type="transmembrane region" description="Helical" evidence="7">
    <location>
        <begin position="147"/>
        <end position="166"/>
    </location>
</feature>
<feature type="transmembrane region" description="Helical" evidence="7">
    <location>
        <begin position="186"/>
        <end position="203"/>
    </location>
</feature>
<dbReference type="GO" id="GO:0016413">
    <property type="term" value="F:O-acetyltransferase activity"/>
    <property type="evidence" value="ECO:0007669"/>
    <property type="project" value="TreeGrafter"/>
</dbReference>
<keyword evidence="10" id="KW-1185">Reference proteome</keyword>
<accession>A0A1E3H806</accession>
<evidence type="ECO:0000256" key="7">
    <source>
        <dbReference type="SAM" id="Phobius"/>
    </source>
</evidence>
<dbReference type="Proteomes" id="UP000094622">
    <property type="component" value="Unassembled WGS sequence"/>
</dbReference>
<feature type="transmembrane region" description="Helical" evidence="7">
    <location>
        <begin position="210"/>
        <end position="229"/>
    </location>
</feature>
<dbReference type="PANTHER" id="PTHR40074">
    <property type="entry name" value="O-ACETYLTRANSFERASE WECH"/>
    <property type="match status" value="1"/>
</dbReference>
<evidence type="ECO:0000256" key="6">
    <source>
        <dbReference type="ARBA" id="ARBA00023136"/>
    </source>
</evidence>
<evidence type="ECO:0000256" key="5">
    <source>
        <dbReference type="ARBA" id="ARBA00022989"/>
    </source>
</evidence>
<keyword evidence="9" id="KW-0012">Acyltransferase</keyword>
<feature type="transmembrane region" description="Helical" evidence="7">
    <location>
        <begin position="81"/>
        <end position="98"/>
    </location>
</feature>
<dbReference type="GO" id="GO:0005886">
    <property type="term" value="C:plasma membrane"/>
    <property type="evidence" value="ECO:0007669"/>
    <property type="project" value="UniProtKB-SubCell"/>
</dbReference>
<reference evidence="9 10" key="1">
    <citation type="submission" date="2016-07" db="EMBL/GenBank/DDBJ databases">
        <title>Draft Genome Sequence of Methylobrevis pamukkalensis PK2.</title>
        <authorList>
            <person name="Vasilenko O.V."/>
            <person name="Doronina N.V."/>
            <person name="Shmareva M.N."/>
            <person name="Tarlachkov S.V."/>
            <person name="Mustakhimov I."/>
            <person name="Trotsenko Y.A."/>
        </authorList>
    </citation>
    <scope>NUCLEOTIDE SEQUENCE [LARGE SCALE GENOMIC DNA]</scope>
    <source>
        <strain evidence="9 10">PK2</strain>
    </source>
</reference>
<dbReference type="RefSeq" id="WP_069305565.1">
    <property type="nucleotide sequence ID" value="NZ_MCRJ01000004.1"/>
</dbReference>
<organism evidence="9 10">
    <name type="scientific">Methylobrevis pamukkalensis</name>
    <dbReference type="NCBI Taxonomy" id="1439726"/>
    <lineage>
        <taxon>Bacteria</taxon>
        <taxon>Pseudomonadati</taxon>
        <taxon>Pseudomonadota</taxon>
        <taxon>Alphaproteobacteria</taxon>
        <taxon>Hyphomicrobiales</taxon>
        <taxon>Pleomorphomonadaceae</taxon>
        <taxon>Methylobrevis</taxon>
    </lineage>
</organism>
<dbReference type="PANTHER" id="PTHR40074:SF4">
    <property type="entry name" value="INNER MEMBRANE PROTEIN YCFT"/>
    <property type="match status" value="1"/>
</dbReference>
<evidence type="ECO:0000259" key="8">
    <source>
        <dbReference type="Pfam" id="PF01757"/>
    </source>
</evidence>
<protein>
    <submittedName>
        <fullName evidence="9">Acyltransferase family protein</fullName>
    </submittedName>
</protein>
<feature type="transmembrane region" description="Helical" evidence="7">
    <location>
        <begin position="320"/>
        <end position="339"/>
    </location>
</feature>
<evidence type="ECO:0000256" key="1">
    <source>
        <dbReference type="ARBA" id="ARBA00004651"/>
    </source>
</evidence>
<feature type="domain" description="Acyltransferase 3" evidence="8">
    <location>
        <begin position="10"/>
        <end position="336"/>
    </location>
</feature>
<feature type="transmembrane region" description="Helical" evidence="7">
    <location>
        <begin position="249"/>
        <end position="270"/>
    </location>
</feature>
<dbReference type="GO" id="GO:0009246">
    <property type="term" value="P:enterobacterial common antigen biosynthetic process"/>
    <property type="evidence" value="ECO:0007669"/>
    <property type="project" value="TreeGrafter"/>
</dbReference>
<keyword evidence="6 7" id="KW-0472">Membrane</keyword>
<proteinExistence type="inferred from homology"/>
<dbReference type="Pfam" id="PF01757">
    <property type="entry name" value="Acyl_transf_3"/>
    <property type="match status" value="1"/>
</dbReference>
<feature type="transmembrane region" description="Helical" evidence="7">
    <location>
        <begin position="282"/>
        <end position="308"/>
    </location>
</feature>
<evidence type="ECO:0000313" key="10">
    <source>
        <dbReference type="Proteomes" id="UP000094622"/>
    </source>
</evidence>